<reference evidence="1 2" key="1">
    <citation type="submission" date="2022-06" db="EMBL/GenBank/DDBJ databases">
        <title>Paraconexibacter antarcticus.</title>
        <authorList>
            <person name="Kim C.S."/>
        </authorList>
    </citation>
    <scope>NUCLEOTIDE SEQUENCE [LARGE SCALE GENOMIC DNA]</scope>
    <source>
        <strain evidence="1 2">02-257</strain>
    </source>
</reference>
<dbReference type="RefSeq" id="WP_254570727.1">
    <property type="nucleotide sequence ID" value="NZ_CP098502.1"/>
</dbReference>
<sequence>MAPLRFAAPSATTRSWTHPLPPWMQRAGHAVLAGGGVWLIDPPDGEGLDAAVAELGEPVAGVFQLLDRHPRDCEAVARRFGVPLLRAPLPGAVAGPFTVVPLWHLPVWKEDALWDEATATLVVPEALVGAPDFAAPGETVGVHPARRLLPPTVLKPYAGRVEHLLLGHGDALHGEDARAAMRDAFAGSRTRLPKLLVAQVGRAVRGRFAW</sequence>
<dbReference type="EMBL" id="CP098502">
    <property type="protein sequence ID" value="UTI64013.1"/>
    <property type="molecule type" value="Genomic_DNA"/>
</dbReference>
<accession>A0ABY5DPQ1</accession>
<organism evidence="1 2">
    <name type="scientific">Paraconexibacter antarcticus</name>
    <dbReference type="NCBI Taxonomy" id="2949664"/>
    <lineage>
        <taxon>Bacteria</taxon>
        <taxon>Bacillati</taxon>
        <taxon>Actinomycetota</taxon>
        <taxon>Thermoleophilia</taxon>
        <taxon>Solirubrobacterales</taxon>
        <taxon>Paraconexibacteraceae</taxon>
        <taxon>Paraconexibacter</taxon>
    </lineage>
</organism>
<proteinExistence type="predicted"/>
<evidence type="ECO:0000313" key="1">
    <source>
        <dbReference type="EMBL" id="UTI64013.1"/>
    </source>
</evidence>
<evidence type="ECO:0000313" key="2">
    <source>
        <dbReference type="Proteomes" id="UP001056035"/>
    </source>
</evidence>
<dbReference type="Proteomes" id="UP001056035">
    <property type="component" value="Chromosome"/>
</dbReference>
<name>A0ABY5DPQ1_9ACTN</name>
<evidence type="ECO:0008006" key="3">
    <source>
        <dbReference type="Google" id="ProtNLM"/>
    </source>
</evidence>
<gene>
    <name evidence="1" type="ORF">NBH00_22080</name>
</gene>
<keyword evidence="2" id="KW-1185">Reference proteome</keyword>
<protein>
    <recommendedName>
        <fullName evidence="3">MBL fold metallo-hydrolase</fullName>
    </recommendedName>
</protein>